<dbReference type="RefSeq" id="WP_073235938.1">
    <property type="nucleotide sequence ID" value="NZ_FQUY01000003.1"/>
</dbReference>
<reference evidence="3" key="1">
    <citation type="submission" date="2016-11" db="EMBL/GenBank/DDBJ databases">
        <authorList>
            <person name="Varghese N."/>
            <person name="Submissions S."/>
        </authorList>
    </citation>
    <scope>NUCLEOTIDE SEQUENCE [LARGE SCALE GENOMIC DNA]</scope>
    <source>
        <strain evidence="3">DSM 12395</strain>
    </source>
</reference>
<gene>
    <name evidence="2" type="ORF">SAMN02745133_00757</name>
</gene>
<name>A0A1M4UTK4_9FIRM</name>
<dbReference type="AlphaFoldDB" id="A0A1M4UTK4"/>
<sequence length="606" mass="68377">MRKRLVLLLLMLILFCFTSVAWADTPPRTIDEALAVANDEIKAKNDGRNYFKATNKNNKPINTSLWEFRRLFVYGAPSGYDPATGNNRYLGETMQGEAYTNTLFRHDAWEGGLINDRNWIPYPWSNNAVKAHLQRMGEQTLDKNNLFNNNPAYNASIKRGLKEYFKPGGNVQLYFRDDNTPWHQYVHVLQPPTKYTWGMGRMWHQKSDGSIWYLTIPMAPLIMTEEPNLVAVNINTGLQQGQKAKPGQKLTGKFTVENESGQNFSRIPVGVWHQNTPVKLFDPIGRQVDGYTDLKAGEVKEFYFDYTVEENSTLKGAIDHEPETENTVSESNENDNVLEVKVPLVQDNLWVEIIDYTKEAQVGGTATVRARIHNERGELLTSRLVWKVNGVIMKDIPNYDIIGTLENSLTFTMPKDAAVVTVEINPDRNKPANETSYEDNKATCTVNPIVIVIPPDHDSSRELKIKISAPSRVKAFTKWKYTVTVTTNYPPPPPPPDGPEPKPPIITMNMSATGQNIDFNIGYRIDDGYQKIIPVKKTDKKVFSAGWGKNTHTFTYEYPATGIYGKPVTVIIKANATSSEGQSASDTAIVKIDPYPIPQTERQLIK</sequence>
<dbReference type="Proteomes" id="UP000184148">
    <property type="component" value="Unassembled WGS sequence"/>
</dbReference>
<organism evidence="2 3">
    <name type="scientific">Desulforamulus putei DSM 12395</name>
    <dbReference type="NCBI Taxonomy" id="1121429"/>
    <lineage>
        <taxon>Bacteria</taxon>
        <taxon>Bacillati</taxon>
        <taxon>Bacillota</taxon>
        <taxon>Clostridia</taxon>
        <taxon>Eubacteriales</taxon>
        <taxon>Peptococcaceae</taxon>
        <taxon>Desulforamulus</taxon>
    </lineage>
</organism>
<dbReference type="NCBIfam" id="NF047340">
    <property type="entry name" value="Athe_2463_dom"/>
    <property type="match status" value="1"/>
</dbReference>
<keyword evidence="1" id="KW-0732">Signal</keyword>
<proteinExistence type="predicted"/>
<evidence type="ECO:0000313" key="3">
    <source>
        <dbReference type="Proteomes" id="UP000184148"/>
    </source>
</evidence>
<protein>
    <recommendedName>
        <fullName evidence="4">CARDB protein</fullName>
    </recommendedName>
</protein>
<evidence type="ECO:0000313" key="2">
    <source>
        <dbReference type="EMBL" id="SHE59987.1"/>
    </source>
</evidence>
<dbReference type="InterPro" id="IPR013783">
    <property type="entry name" value="Ig-like_fold"/>
</dbReference>
<dbReference type="OrthoDB" id="1788793at2"/>
<evidence type="ECO:0000256" key="1">
    <source>
        <dbReference type="SAM" id="SignalP"/>
    </source>
</evidence>
<dbReference type="Gene3D" id="2.60.40.10">
    <property type="entry name" value="Immunoglobulins"/>
    <property type="match status" value="1"/>
</dbReference>
<accession>A0A1M4UTK4</accession>
<dbReference type="STRING" id="1121429.SAMN02745133_00757"/>
<feature type="signal peptide" evidence="1">
    <location>
        <begin position="1"/>
        <end position="23"/>
    </location>
</feature>
<evidence type="ECO:0008006" key="4">
    <source>
        <dbReference type="Google" id="ProtNLM"/>
    </source>
</evidence>
<dbReference type="EMBL" id="FQUY01000003">
    <property type="protein sequence ID" value="SHE59987.1"/>
    <property type="molecule type" value="Genomic_DNA"/>
</dbReference>
<feature type="chain" id="PRO_5012725294" description="CARDB protein" evidence="1">
    <location>
        <begin position="24"/>
        <end position="606"/>
    </location>
</feature>
<keyword evidence="3" id="KW-1185">Reference proteome</keyword>